<dbReference type="Gene3D" id="1.20.1270.280">
    <property type="match status" value="1"/>
</dbReference>
<dbReference type="InterPro" id="IPR024743">
    <property type="entry name" value="Dynein_HC_stalk"/>
</dbReference>
<evidence type="ECO:0000259" key="15">
    <source>
        <dbReference type="Pfam" id="PF12777"/>
    </source>
</evidence>
<dbReference type="FunFam" id="1.10.8.720:FF:000001">
    <property type="entry name" value="dynein heavy chain 7, axonemal"/>
    <property type="match status" value="1"/>
</dbReference>
<dbReference type="Pfam" id="PF12781">
    <property type="entry name" value="AAA_9"/>
    <property type="match status" value="1"/>
</dbReference>
<dbReference type="Gene3D" id="3.10.490.20">
    <property type="match status" value="1"/>
</dbReference>
<dbReference type="Gene3D" id="1.10.8.720">
    <property type="entry name" value="Region D6 of dynein motor"/>
    <property type="match status" value="1"/>
</dbReference>
<dbReference type="FunFam" id="3.40.50.300:FF:000223">
    <property type="entry name" value="Dynein heavy chain 3, axonemal"/>
    <property type="match status" value="1"/>
</dbReference>
<dbReference type="Pfam" id="PF12780">
    <property type="entry name" value="AAA_8"/>
    <property type="match status" value="1"/>
</dbReference>
<dbReference type="GO" id="GO:0007018">
    <property type="term" value="P:microtubule-based movement"/>
    <property type="evidence" value="ECO:0007669"/>
    <property type="project" value="InterPro"/>
</dbReference>
<evidence type="ECO:0000256" key="5">
    <source>
        <dbReference type="ARBA" id="ARBA00022741"/>
    </source>
</evidence>
<evidence type="ECO:0000313" key="21">
    <source>
        <dbReference type="EnsemblMetazoa" id="CapteP214713"/>
    </source>
</evidence>
<proteinExistence type="inferred from homology"/>
<gene>
    <name evidence="20" type="ORF">CAPTEDRAFT_214713</name>
</gene>
<dbReference type="OrthoDB" id="5593012at2759"/>
<evidence type="ECO:0000256" key="2">
    <source>
        <dbReference type="ARBA" id="ARBA00008887"/>
    </source>
</evidence>
<feature type="domain" description="Dynein heavy chain AAA module D4" evidence="16">
    <location>
        <begin position="40"/>
        <end position="300"/>
    </location>
</feature>
<accession>R7TQY3</accession>
<feature type="domain" description="Dynein heavy chain ATP-binding dynein motor region" evidence="17">
    <location>
        <begin position="664"/>
        <end position="884"/>
    </location>
</feature>
<sequence length="1718" mass="194520">MNADLEPEERYYEEVKSIDEFYSVAEQCLDEYNNTHKTRMNLVIFRYVLEHLSRISRVLRSPGGNALLVGVGGSGRQSLTRLAASMSGLGLFQPEISKNYGKNEWREDIKNLLKTTGAQGKPTVFLITDSQIKEEAFLEDIDALLNTGEVPNLFPADEKAEIMEAVRPVATAGDKNADFSPLALFAFFVNRCRENMHIIIAFSPIGDAFRNRLRQFPSLINCCTIDWFQAWPEDALERVANKYLEHIDIEEHEKEETVKICKYFHTSAADLSDKFLDNLGRHTYITPTSYLELISAFKTLITQKQDSTMKAKNRYVVGLEKLAFAADQVADMQKELQELRPVLVTTSEENDKMMTIIDKESKEVAVTSEKVKLEEASANEQAASAQSLKDECEAELAEAIPALEAAIAALNTLKPSDITIVKSMKSPPSGVKLVMSAICIMKDIKPEKINDPAGTGQKIFDYWGPSKKLLGDMRFLPDLKEYDKDNIPPHIMNKIRKEYTTNPDFDPAKVANASSAAEGLCKWCLAIEIYDRVAKVVAPKKERLKEAETELESTMAQLNQKRAELKEVDLCGKKLVRAEKLIGGLGGEKHRWTQAAVDLQKIYDNLLGDVLISAGVIAYLGPFTSSFRDECTHDWVTNCQDKKIPCSPNFSLTKTLGEPIKIQAWNIAGLPRDAFSIDNGVIVANSRRWPLMIDPESQANKWTKNMEKECKLSVIKLTDSDYMRTLENCVTFGNPLLLENVGEELDPSLEPLLLKQTFKQSGVDMIRLGENVIEYSADFRFYITTKLRNPHYLPEVATKVSLLNFMITPEGLEDQLLGIVVAKEKPDLEEERQALIVTSANNKRQMKEIEDKILHTLSASEGNILEDESAIQILDSSKILSDEIAKKQMVAEETEKKIDESRQGYRPIAKHSSILFFSIADLPNIDPMYQYSLTWFINLYILSIQESNKSKILERRLRYLSDHFTYSLYCNVCRSLFEKDKLLFSLVLCSKLLLAKGDLDYDEFMFFLTGGVGLQNKIPNPDNTWLSEKSWDEICRLSDLRNFRELRDHFLNNTRDWRAFYDDKAPHQAELPQPWQTKLNEFQRMIVLRCIRPDKVLPAVSLFVMEKLGKKFVEPPPFDLGRSYADSNCCAPLIFVLSPGADPTMALLKFAEDKGFGGNKFNSISLGQGQGPIAAKMIAEARTAGTWVLLQNCHLAVSWMSALEKLCESFTPETCHPEYRLWLTSYPSPKFPVTVLQNGVKMTNEPPTGLRQNLLQSEHSKAKKRQVFEKLLYGLCFFHALVQERRKFGPLGWNIAYGFNESDLRISVRQLQMFVNEYDEVPYDAISYLTGECNYGGRVTDEWDRRLTMTVLADFYNEQVIAQPKYKLSESGQYITPPKGDYNDYVTFIKNLPATQLPEVFGMHENVDISKELQETKLLFDSVLLTQGSGSGGAAGKSDDALYHIATDILSKLPSDFDIEVALKKYPVVYEESMNTVLVQEMDRFNKLTMIVRSSLQNLQKAIKGLVVMSSDLEALTQSLLIGKIPAMWAKRSYPSLKPLGSYITDLLERLKFLQDWHDKGKPPVFWVSGFYFTQAFLTGVKQNLARKYTIPIDQLGYDFEVLPQDSSDVAPSDGAYINGLFLDGARWDKKSGVLAEQQPKVLYDAMPIIWIKPTKNVEIDMESLRYKSPVYKTSERKGTLSTTGHSTNFVLPILLPSDKPVDHWVKRGTAMLCQLDD</sequence>
<dbReference type="FunFam" id="1.20.920.20:FF:000006">
    <property type="entry name" value="Dynein, axonemal, heavy chain 6"/>
    <property type="match status" value="1"/>
</dbReference>
<dbReference type="OMA" id="ISHFYQF"/>
<reference evidence="22" key="1">
    <citation type="submission" date="2012-12" db="EMBL/GenBank/DDBJ databases">
        <authorList>
            <person name="Hellsten U."/>
            <person name="Grimwood J."/>
            <person name="Chapman J.A."/>
            <person name="Shapiro H."/>
            <person name="Aerts A."/>
            <person name="Otillar R.P."/>
            <person name="Terry A.Y."/>
            <person name="Boore J.L."/>
            <person name="Simakov O."/>
            <person name="Marletaz F."/>
            <person name="Cho S.-J."/>
            <person name="Edsinger-Gonzales E."/>
            <person name="Havlak P."/>
            <person name="Kuo D.-H."/>
            <person name="Larsson T."/>
            <person name="Lv J."/>
            <person name="Arendt D."/>
            <person name="Savage R."/>
            <person name="Osoegawa K."/>
            <person name="de Jong P."/>
            <person name="Lindberg D.R."/>
            <person name="Seaver E.C."/>
            <person name="Weisblat D.A."/>
            <person name="Putnam N.H."/>
            <person name="Grigoriev I.V."/>
            <person name="Rokhsar D.S."/>
        </authorList>
    </citation>
    <scope>NUCLEOTIDE SEQUENCE</scope>
    <source>
        <strain evidence="22">I ESC-2004</strain>
    </source>
</reference>
<dbReference type="FunFam" id="3.40.50.300:FF:000362">
    <property type="entry name" value="Dynein, axonemal, heavy chain 6"/>
    <property type="match status" value="1"/>
</dbReference>
<dbReference type="FunFam" id="3.10.490.20:FF:000001">
    <property type="entry name" value="dynein heavy chain 7, axonemal"/>
    <property type="match status" value="1"/>
</dbReference>
<dbReference type="GO" id="GO:0008569">
    <property type="term" value="F:minus-end-directed microtubule motor activity"/>
    <property type="evidence" value="ECO:0007669"/>
    <property type="project" value="InterPro"/>
</dbReference>
<dbReference type="PANTHER" id="PTHR22878">
    <property type="entry name" value="DYNEIN HEAVY CHAIN 6, AXONEMAL-LIKE-RELATED"/>
    <property type="match status" value="1"/>
</dbReference>
<evidence type="ECO:0000256" key="6">
    <source>
        <dbReference type="ARBA" id="ARBA00022840"/>
    </source>
</evidence>
<evidence type="ECO:0000256" key="12">
    <source>
        <dbReference type="ARBA" id="ARBA00023273"/>
    </source>
</evidence>
<evidence type="ECO:0000259" key="14">
    <source>
        <dbReference type="Pfam" id="PF03028"/>
    </source>
</evidence>
<evidence type="ECO:0000256" key="13">
    <source>
        <dbReference type="SAM" id="Coils"/>
    </source>
</evidence>
<dbReference type="SUPFAM" id="SSF52540">
    <property type="entry name" value="P-loop containing nucleoside triphosphate hydrolases"/>
    <property type="match status" value="1"/>
</dbReference>
<name>R7TQY3_CAPTE</name>
<dbReference type="GO" id="GO:0045505">
    <property type="term" value="F:dynein intermediate chain binding"/>
    <property type="evidence" value="ECO:0007669"/>
    <property type="project" value="InterPro"/>
</dbReference>
<dbReference type="Gene3D" id="1.20.920.20">
    <property type="match status" value="1"/>
</dbReference>
<dbReference type="Gene3D" id="6.10.140.1060">
    <property type="match status" value="1"/>
</dbReference>
<dbReference type="FunFam" id="3.40.50.300:FF:002141">
    <property type="entry name" value="Dynein heavy chain"/>
    <property type="match status" value="1"/>
</dbReference>
<keyword evidence="3" id="KW-0963">Cytoplasm</keyword>
<feature type="domain" description="Dynein heavy chain coiled coil stalk" evidence="15">
    <location>
        <begin position="314"/>
        <end position="566"/>
    </location>
</feature>
<keyword evidence="7" id="KW-0243">Dynein</keyword>
<feature type="domain" description="Dynein heavy chain region D6 P-loop" evidence="14">
    <location>
        <begin position="1129"/>
        <end position="1243"/>
    </location>
</feature>
<dbReference type="Pfam" id="PF03028">
    <property type="entry name" value="Dynein_heavy"/>
    <property type="match status" value="1"/>
</dbReference>
<keyword evidence="22" id="KW-1185">Reference proteome</keyword>
<dbReference type="EMBL" id="KB308928">
    <property type="protein sequence ID" value="ELT96074.1"/>
    <property type="molecule type" value="Genomic_DNA"/>
</dbReference>
<evidence type="ECO:0000256" key="3">
    <source>
        <dbReference type="ARBA" id="ARBA00022490"/>
    </source>
</evidence>
<dbReference type="EMBL" id="AMQN01011540">
    <property type="status" value="NOT_ANNOTATED_CDS"/>
    <property type="molecule type" value="Genomic_DNA"/>
</dbReference>
<evidence type="ECO:0000259" key="16">
    <source>
        <dbReference type="Pfam" id="PF12780"/>
    </source>
</evidence>
<evidence type="ECO:0000313" key="20">
    <source>
        <dbReference type="EMBL" id="ELT96074.1"/>
    </source>
</evidence>
<keyword evidence="8 13" id="KW-0175">Coiled coil</keyword>
<evidence type="ECO:0000256" key="8">
    <source>
        <dbReference type="ARBA" id="ARBA00023054"/>
    </source>
</evidence>
<dbReference type="Gene3D" id="1.10.8.1220">
    <property type="match status" value="1"/>
</dbReference>
<dbReference type="FunFam" id="1.10.8.1220:FF:000001">
    <property type="entry name" value="Dynein axonemal heavy chain 5"/>
    <property type="match status" value="1"/>
</dbReference>
<feature type="coiled-coil region" evidence="13">
    <location>
        <begin position="541"/>
        <end position="568"/>
    </location>
</feature>
<feature type="domain" description="Dynein heavy chain AAA lid" evidence="18">
    <location>
        <begin position="1268"/>
        <end position="1406"/>
    </location>
</feature>
<evidence type="ECO:0000256" key="1">
    <source>
        <dbReference type="ARBA" id="ARBA00004430"/>
    </source>
</evidence>
<dbReference type="FunFam" id="1.20.1270.280:FF:000037">
    <property type="entry name" value="Dynein, axonemal, heavy chain 7"/>
    <property type="match status" value="1"/>
</dbReference>
<comment type="similarity">
    <text evidence="2">Belongs to the dynein heavy chain family.</text>
</comment>
<dbReference type="FunFam" id="1.20.1270.280:FF:000038">
    <property type="entry name" value="AT13908p"/>
    <property type="match status" value="1"/>
</dbReference>
<dbReference type="InterPro" id="IPR026983">
    <property type="entry name" value="DHC"/>
</dbReference>
<evidence type="ECO:0000256" key="11">
    <source>
        <dbReference type="ARBA" id="ARBA00023212"/>
    </source>
</evidence>
<evidence type="ECO:0000256" key="10">
    <source>
        <dbReference type="ARBA" id="ARBA00023175"/>
    </source>
</evidence>
<dbReference type="Pfam" id="PF18199">
    <property type="entry name" value="Dynein_C"/>
    <property type="match status" value="1"/>
</dbReference>
<keyword evidence="9" id="KW-0969">Cilium</keyword>
<dbReference type="Pfam" id="PF18198">
    <property type="entry name" value="AAA_lid_11"/>
    <property type="match status" value="1"/>
</dbReference>
<evidence type="ECO:0000256" key="4">
    <source>
        <dbReference type="ARBA" id="ARBA00022701"/>
    </source>
</evidence>
<dbReference type="GO" id="GO:0051959">
    <property type="term" value="F:dynein light intermediate chain binding"/>
    <property type="evidence" value="ECO:0007669"/>
    <property type="project" value="InterPro"/>
</dbReference>
<dbReference type="InterPro" id="IPR027417">
    <property type="entry name" value="P-loop_NTPase"/>
</dbReference>
<comment type="subcellular location">
    <subcellularLocation>
        <location evidence="1">Cytoplasm</location>
        <location evidence="1">Cytoskeleton</location>
        <location evidence="1">Cilium axoneme</location>
    </subcellularLocation>
</comment>
<dbReference type="InterPro" id="IPR043160">
    <property type="entry name" value="Dynein_C_barrel"/>
</dbReference>
<dbReference type="InterPro" id="IPR042219">
    <property type="entry name" value="AAA_lid_11_sf"/>
</dbReference>
<organism evidence="20">
    <name type="scientific">Capitella teleta</name>
    <name type="common">Polychaete worm</name>
    <dbReference type="NCBI Taxonomy" id="283909"/>
    <lineage>
        <taxon>Eukaryota</taxon>
        <taxon>Metazoa</taxon>
        <taxon>Spiralia</taxon>
        <taxon>Lophotrochozoa</taxon>
        <taxon>Annelida</taxon>
        <taxon>Polychaeta</taxon>
        <taxon>Sedentaria</taxon>
        <taxon>Scolecida</taxon>
        <taxon>Capitellidae</taxon>
        <taxon>Capitella</taxon>
    </lineage>
</organism>
<dbReference type="GO" id="GO:0005930">
    <property type="term" value="C:axoneme"/>
    <property type="evidence" value="ECO:0007669"/>
    <property type="project" value="UniProtKB-SubCell"/>
</dbReference>
<evidence type="ECO:0000259" key="18">
    <source>
        <dbReference type="Pfam" id="PF18198"/>
    </source>
</evidence>
<dbReference type="InterPro" id="IPR041658">
    <property type="entry name" value="AAA_lid_11"/>
</dbReference>
<protein>
    <recommendedName>
        <fullName evidence="23">AAA+ ATPase domain-containing protein</fullName>
    </recommendedName>
</protein>
<evidence type="ECO:0000259" key="17">
    <source>
        <dbReference type="Pfam" id="PF12781"/>
    </source>
</evidence>
<dbReference type="InterPro" id="IPR041228">
    <property type="entry name" value="Dynein_C"/>
</dbReference>
<keyword evidence="10" id="KW-0505">Motor protein</keyword>
<keyword evidence="12" id="KW-0966">Cell projection</keyword>
<feature type="domain" description="Dynein heavy chain C-terminal" evidence="19">
    <location>
        <begin position="1414"/>
        <end position="1714"/>
    </location>
</feature>
<dbReference type="EnsemblMetazoa" id="CapteT214713">
    <property type="protein sequence ID" value="CapteP214713"/>
    <property type="gene ID" value="CapteG214713"/>
</dbReference>
<dbReference type="GO" id="GO:0030286">
    <property type="term" value="C:dynein complex"/>
    <property type="evidence" value="ECO:0007669"/>
    <property type="project" value="UniProtKB-KW"/>
</dbReference>
<evidence type="ECO:0000256" key="7">
    <source>
        <dbReference type="ARBA" id="ARBA00023017"/>
    </source>
</evidence>
<keyword evidence="4" id="KW-0493">Microtubule</keyword>
<dbReference type="InterPro" id="IPR035706">
    <property type="entry name" value="AAA_9"/>
</dbReference>
<evidence type="ECO:0000313" key="22">
    <source>
        <dbReference type="Proteomes" id="UP000014760"/>
    </source>
</evidence>
<dbReference type="GO" id="GO:0005524">
    <property type="term" value="F:ATP binding"/>
    <property type="evidence" value="ECO:0007669"/>
    <property type="project" value="UniProtKB-KW"/>
</dbReference>
<keyword evidence="11" id="KW-0206">Cytoskeleton</keyword>
<dbReference type="InterPro" id="IPR024317">
    <property type="entry name" value="Dynein_heavy_chain_D4_dom"/>
</dbReference>
<dbReference type="PANTHER" id="PTHR22878:SF70">
    <property type="entry name" value="DYNEIN HEAVY CHAIN 2, AXONEMAL"/>
    <property type="match status" value="1"/>
</dbReference>
<keyword evidence="6" id="KW-0067">ATP-binding</keyword>
<dbReference type="GO" id="GO:0005874">
    <property type="term" value="C:microtubule"/>
    <property type="evidence" value="ECO:0007669"/>
    <property type="project" value="UniProtKB-KW"/>
</dbReference>
<dbReference type="Pfam" id="PF12777">
    <property type="entry name" value="MT"/>
    <property type="match status" value="1"/>
</dbReference>
<reference evidence="21" key="3">
    <citation type="submission" date="2015-06" db="UniProtKB">
        <authorList>
            <consortium name="EnsemblMetazoa"/>
        </authorList>
    </citation>
    <scope>IDENTIFICATION</scope>
</reference>
<dbReference type="InterPro" id="IPR004273">
    <property type="entry name" value="Dynein_heavy_D6_P-loop"/>
</dbReference>
<dbReference type="STRING" id="283909.R7TQY3"/>
<dbReference type="Gene3D" id="3.40.50.300">
    <property type="entry name" value="P-loop containing nucleotide triphosphate hydrolases"/>
    <property type="match status" value="3"/>
</dbReference>
<dbReference type="HOGENOM" id="CLU_000038_3_1_1"/>
<evidence type="ECO:0008006" key="23">
    <source>
        <dbReference type="Google" id="ProtNLM"/>
    </source>
</evidence>
<evidence type="ECO:0000259" key="19">
    <source>
        <dbReference type="Pfam" id="PF18199"/>
    </source>
</evidence>
<dbReference type="Proteomes" id="UP000014760">
    <property type="component" value="Unassembled WGS sequence"/>
</dbReference>
<keyword evidence="5" id="KW-0547">Nucleotide-binding</keyword>
<reference evidence="20 22" key="2">
    <citation type="journal article" date="2013" name="Nature">
        <title>Insights into bilaterian evolution from three spiralian genomes.</title>
        <authorList>
            <person name="Simakov O."/>
            <person name="Marletaz F."/>
            <person name="Cho S.J."/>
            <person name="Edsinger-Gonzales E."/>
            <person name="Havlak P."/>
            <person name="Hellsten U."/>
            <person name="Kuo D.H."/>
            <person name="Larsson T."/>
            <person name="Lv J."/>
            <person name="Arendt D."/>
            <person name="Savage R."/>
            <person name="Osoegawa K."/>
            <person name="de Jong P."/>
            <person name="Grimwood J."/>
            <person name="Chapman J.A."/>
            <person name="Shapiro H."/>
            <person name="Aerts A."/>
            <person name="Otillar R.P."/>
            <person name="Terry A.Y."/>
            <person name="Boore J.L."/>
            <person name="Grigoriev I.V."/>
            <person name="Lindberg D.R."/>
            <person name="Seaver E.C."/>
            <person name="Weisblat D.A."/>
            <person name="Putnam N.H."/>
            <person name="Rokhsar D.S."/>
        </authorList>
    </citation>
    <scope>NUCLEOTIDE SEQUENCE</scope>
    <source>
        <strain evidence="20 22">I ESC-2004</strain>
    </source>
</reference>
<evidence type="ECO:0000256" key="9">
    <source>
        <dbReference type="ARBA" id="ARBA00023069"/>
    </source>
</evidence>